<dbReference type="EMBL" id="AP025314">
    <property type="protein sequence ID" value="BDD09686.1"/>
    <property type="molecule type" value="Genomic_DNA"/>
</dbReference>
<dbReference type="InterPro" id="IPR041696">
    <property type="entry name" value="PKD_3"/>
</dbReference>
<feature type="domain" description="Bacteroidetes PKD-like" evidence="2">
    <location>
        <begin position="30"/>
        <end position="91"/>
    </location>
</feature>
<organism evidence="3 4">
    <name type="scientific">Fulvitalea axinellae</name>
    <dbReference type="NCBI Taxonomy" id="1182444"/>
    <lineage>
        <taxon>Bacteria</taxon>
        <taxon>Pseudomonadati</taxon>
        <taxon>Bacteroidota</taxon>
        <taxon>Cytophagia</taxon>
        <taxon>Cytophagales</taxon>
        <taxon>Persicobacteraceae</taxon>
        <taxon>Fulvitalea</taxon>
    </lineage>
</organism>
<reference evidence="3 4" key="1">
    <citation type="submission" date="2021-12" db="EMBL/GenBank/DDBJ databases">
        <title>Genome sequencing of bacteria with rrn-lacking chromosome and rrn-plasmid.</title>
        <authorList>
            <person name="Anda M."/>
            <person name="Iwasaki W."/>
        </authorList>
    </citation>
    <scope>NUCLEOTIDE SEQUENCE [LARGE SCALE GENOMIC DNA]</scope>
    <source>
        <strain evidence="3 4">DSM 100852</strain>
    </source>
</reference>
<dbReference type="Pfam" id="PF16820">
    <property type="entry name" value="PKD_3"/>
    <property type="match status" value="1"/>
</dbReference>
<evidence type="ECO:0000256" key="1">
    <source>
        <dbReference type="SAM" id="SignalP"/>
    </source>
</evidence>
<dbReference type="Pfam" id="PF16819">
    <property type="entry name" value="DUF5074"/>
    <property type="match status" value="1"/>
</dbReference>
<dbReference type="KEGG" id="fax:FUAX_21180"/>
<accession>A0AAU9D9V5</accession>
<sequence>MKNFRSLLGLFALLFIGLTACDNDDDIITPDISGGTYTAFLEESTTLKPDVSPTDGMTFKWFDIEKKLLSETLEYTFTPDKTGTFKYIFHATRLEQTAIDTFTVIVKHPTPSVSLNIESFKGFQHGFPVKLEASVFKYDKDTEMTWSLNGEDIGKGKTLDFDAEGTGVFTVTFTARNPSIAISESVTIEKLSYTDNGTLVVNEGWFGHEPGNLNYWMKDSSRFSYRVFKKINPEKNLGVTSQAGVLHDGKVYIMSKQAPQLVVLDAATLKYLNEIDVFTGNKYSYAHHFVGVDANKGFLSSADGVYPVNLTDLSVGDKIEGISAGGIMKLSGGKVFVQGVSGESKKIFVLDANAGTLANTVDISGAVAGLDIDADGNVWVGAGEKLIKINASDLTTQEKTLPEDVTIKNGWVWDAGALTTSKTESAVFFKSGKKLYKYVPADSETAELTAILDLTDMVSNNFYNGGVKAHPTTGNIYVNAVKSGWGNNYKQNGMYVRSSAGANILTYNYGGTEADNSFFYFPADFVFL</sequence>
<feature type="signal peptide" evidence="1">
    <location>
        <begin position="1"/>
        <end position="20"/>
    </location>
</feature>
<keyword evidence="1" id="KW-0732">Signal</keyword>
<dbReference type="AlphaFoldDB" id="A0AAU9D9V5"/>
<keyword evidence="4" id="KW-1185">Reference proteome</keyword>
<dbReference type="RefSeq" id="WP_338391283.1">
    <property type="nucleotide sequence ID" value="NZ_AP025314.1"/>
</dbReference>
<proteinExistence type="predicted"/>
<dbReference type="PROSITE" id="PS51257">
    <property type="entry name" value="PROKAR_LIPOPROTEIN"/>
    <property type="match status" value="1"/>
</dbReference>
<dbReference type="InterPro" id="IPR015943">
    <property type="entry name" value="WD40/YVTN_repeat-like_dom_sf"/>
</dbReference>
<dbReference type="Proteomes" id="UP001348817">
    <property type="component" value="Chromosome"/>
</dbReference>
<evidence type="ECO:0000313" key="4">
    <source>
        <dbReference type="Proteomes" id="UP001348817"/>
    </source>
</evidence>
<feature type="chain" id="PRO_5043851923" description="Bacteroidetes PKD-like domain-containing protein" evidence="1">
    <location>
        <begin position="21"/>
        <end position="528"/>
    </location>
</feature>
<evidence type="ECO:0000259" key="2">
    <source>
        <dbReference type="Pfam" id="PF16820"/>
    </source>
</evidence>
<dbReference type="InterPro" id="IPR031815">
    <property type="entry name" value="DUF5074"/>
</dbReference>
<evidence type="ECO:0000313" key="3">
    <source>
        <dbReference type="EMBL" id="BDD09686.1"/>
    </source>
</evidence>
<dbReference type="SUPFAM" id="SSF50969">
    <property type="entry name" value="YVTN repeat-like/Quinoprotein amine dehydrogenase"/>
    <property type="match status" value="1"/>
</dbReference>
<dbReference type="Gene3D" id="2.130.10.10">
    <property type="entry name" value="YVTN repeat-like/Quinoprotein amine dehydrogenase"/>
    <property type="match status" value="1"/>
</dbReference>
<dbReference type="InterPro" id="IPR011044">
    <property type="entry name" value="Quino_amine_DH_bsu"/>
</dbReference>
<gene>
    <name evidence="3" type="ORF">FUAX_21180</name>
</gene>
<name>A0AAU9D9V5_9BACT</name>
<protein>
    <recommendedName>
        <fullName evidence="2">Bacteroidetes PKD-like domain-containing protein</fullName>
    </recommendedName>
</protein>